<keyword evidence="7" id="KW-0808">Transferase</keyword>
<comment type="caution">
    <text evidence="9">The sequence shown here is derived from an EMBL/GenBank/DDBJ whole genome shotgun (WGS) entry which is preliminary data.</text>
</comment>
<dbReference type="AlphaFoldDB" id="A0A2G3DTS6"/>
<feature type="transmembrane region" description="Helical" evidence="8">
    <location>
        <begin position="177"/>
        <end position="195"/>
    </location>
</feature>
<feature type="transmembrane region" description="Helical" evidence="8">
    <location>
        <begin position="436"/>
        <end position="457"/>
    </location>
</feature>
<dbReference type="Proteomes" id="UP000225889">
    <property type="component" value="Unassembled WGS sequence"/>
</dbReference>
<comment type="similarity">
    <text evidence="2 7">Belongs to the membrane-bound acyltransferase family.</text>
</comment>
<keyword evidence="7" id="KW-0012">Acyltransferase</keyword>
<dbReference type="InterPro" id="IPR024194">
    <property type="entry name" value="Ac/AlaTfrase_AlgI/DltB"/>
</dbReference>
<sequence length="469" mass="54236">MTYTSFSFYVFLVIALLAYYIIPKAYRWLAILLANFCFFWFATESISKMAVFVTTIVLSYGFGVILNQKKNKAILFIGIILSTIPLLADRAMAFLGDRAPKGIVDSIIIPLGLSFYSMQIIAYLVDIYKSKIEAQKNPLKYATFISFFPQIIQGPIPRYEQLSDQLIRGNELKEDNIMKGIQLIIWGFFLKFMIADKAGIVVDTVFDGYEAYHGFFVLIAGILYSLQLYADFLGCVTLSQGVAKMFGIELVNNFERPYFADSIKDFWRRWHMSLSSWLRDYIYIPLGGNRKGAFLKNINLLITFLVSGIWHGGGLKYVFWGMMHGFYQVIEGLVPAFSRKFRGPAHTARIIINFFFVMLAWIIFRADSLKIGLRMIYRMFTRFNPWILFDGSIFELGLVQKEWEVLIVSLLVLLFVSRKQEHGIVLRDRFAEYRFIFRWIIYIVAIATIWVFGTYGLGYDANDFIYGGF</sequence>
<keyword evidence="3 7" id="KW-1003">Cell membrane</keyword>
<evidence type="ECO:0000256" key="2">
    <source>
        <dbReference type="ARBA" id="ARBA00010323"/>
    </source>
</evidence>
<feature type="transmembrane region" description="Helical" evidence="8">
    <location>
        <begin position="350"/>
        <end position="366"/>
    </location>
</feature>
<dbReference type="GO" id="GO:0016746">
    <property type="term" value="F:acyltransferase activity"/>
    <property type="evidence" value="ECO:0007669"/>
    <property type="project" value="UniProtKB-KW"/>
</dbReference>
<feature type="transmembrane region" description="Helical" evidence="8">
    <location>
        <begin position="107"/>
        <end position="125"/>
    </location>
</feature>
<evidence type="ECO:0000256" key="8">
    <source>
        <dbReference type="SAM" id="Phobius"/>
    </source>
</evidence>
<gene>
    <name evidence="9" type="ORF">CSX01_10345</name>
</gene>
<accession>A0A2G3DTS6</accession>
<feature type="transmembrane region" description="Helical" evidence="8">
    <location>
        <begin position="6"/>
        <end position="22"/>
    </location>
</feature>
<feature type="transmembrane region" description="Helical" evidence="8">
    <location>
        <begin position="49"/>
        <end position="66"/>
    </location>
</feature>
<feature type="transmembrane region" description="Helical" evidence="8">
    <location>
        <begin position="215"/>
        <end position="238"/>
    </location>
</feature>
<evidence type="ECO:0000256" key="1">
    <source>
        <dbReference type="ARBA" id="ARBA00004651"/>
    </source>
</evidence>
<protein>
    <recommendedName>
        <fullName evidence="11">Membrane-bound O-acyltransferase family protein</fullName>
    </recommendedName>
</protein>
<dbReference type="RefSeq" id="WP_099392334.1">
    <property type="nucleotide sequence ID" value="NZ_PDYF01000025.1"/>
</dbReference>
<dbReference type="GO" id="GO:0005886">
    <property type="term" value="C:plasma membrane"/>
    <property type="evidence" value="ECO:0007669"/>
    <property type="project" value="UniProtKB-SubCell"/>
</dbReference>
<evidence type="ECO:0000256" key="7">
    <source>
        <dbReference type="PIRNR" id="PIRNR016636"/>
    </source>
</evidence>
<keyword evidence="6 7" id="KW-0472">Membrane</keyword>
<dbReference type="PIRSF" id="PIRSF016636">
    <property type="entry name" value="AlgI_DltB"/>
    <property type="match status" value="1"/>
</dbReference>
<dbReference type="EMBL" id="PDYF01000025">
    <property type="protein sequence ID" value="PHU34384.1"/>
    <property type="molecule type" value="Genomic_DNA"/>
</dbReference>
<comment type="subcellular location">
    <subcellularLocation>
        <location evidence="1">Cell membrane</location>
        <topology evidence="1">Multi-pass membrane protein</topology>
    </subcellularLocation>
</comment>
<keyword evidence="4 8" id="KW-0812">Transmembrane</keyword>
<evidence type="ECO:0000256" key="5">
    <source>
        <dbReference type="ARBA" id="ARBA00022989"/>
    </source>
</evidence>
<evidence type="ECO:0000256" key="4">
    <source>
        <dbReference type="ARBA" id="ARBA00022692"/>
    </source>
</evidence>
<dbReference type="InterPro" id="IPR051085">
    <property type="entry name" value="MB_O-acyltransferase"/>
</dbReference>
<evidence type="ECO:0000256" key="6">
    <source>
        <dbReference type="ARBA" id="ARBA00023136"/>
    </source>
</evidence>
<evidence type="ECO:0000313" key="10">
    <source>
        <dbReference type="Proteomes" id="UP000225889"/>
    </source>
</evidence>
<dbReference type="PIRSF" id="PIRSF500217">
    <property type="entry name" value="AlgI"/>
    <property type="match status" value="1"/>
</dbReference>
<reference evidence="9 10" key="1">
    <citation type="submission" date="2017-10" db="EMBL/GenBank/DDBJ databases">
        <title>Resolving the taxonomy of Roseburia spp., Eubacterium rectale and Agathobacter spp. through phylogenomic analysis.</title>
        <authorList>
            <person name="Sheridan P.O."/>
            <person name="Walker A.W."/>
            <person name="Duncan S.H."/>
            <person name="Scott K.P."/>
            <person name="Toole P.W.O."/>
            <person name="Luis P."/>
            <person name="Flint H.J."/>
        </authorList>
    </citation>
    <scope>NUCLEOTIDE SEQUENCE [LARGE SCALE GENOMIC DNA]</scope>
    <source>
        <strain evidence="9 10">JK626</strain>
    </source>
</reference>
<dbReference type="GO" id="GO:0042121">
    <property type="term" value="P:alginic acid biosynthetic process"/>
    <property type="evidence" value="ECO:0007669"/>
    <property type="project" value="InterPro"/>
</dbReference>
<proteinExistence type="inferred from homology"/>
<evidence type="ECO:0000256" key="3">
    <source>
        <dbReference type="ARBA" id="ARBA00022475"/>
    </source>
</evidence>
<feature type="transmembrane region" description="Helical" evidence="8">
    <location>
        <begin position="73"/>
        <end position="95"/>
    </location>
</feature>
<evidence type="ECO:0008006" key="11">
    <source>
        <dbReference type="Google" id="ProtNLM"/>
    </source>
</evidence>
<dbReference type="InterPro" id="IPR004299">
    <property type="entry name" value="MBOAT_fam"/>
</dbReference>
<dbReference type="PANTHER" id="PTHR13285:SF18">
    <property type="entry name" value="PROTEIN-CYSTEINE N-PALMITOYLTRANSFERASE RASP"/>
    <property type="match status" value="1"/>
</dbReference>
<organism evidence="9 10">
    <name type="scientific">Pseudobutyrivibrio ruminis</name>
    <dbReference type="NCBI Taxonomy" id="46206"/>
    <lineage>
        <taxon>Bacteria</taxon>
        <taxon>Bacillati</taxon>
        <taxon>Bacillota</taxon>
        <taxon>Clostridia</taxon>
        <taxon>Lachnospirales</taxon>
        <taxon>Lachnospiraceae</taxon>
        <taxon>Pseudobutyrivibrio</taxon>
    </lineage>
</organism>
<feature type="transmembrane region" description="Helical" evidence="8">
    <location>
        <begin position="293"/>
        <end position="311"/>
    </location>
</feature>
<dbReference type="Pfam" id="PF03062">
    <property type="entry name" value="MBOAT"/>
    <property type="match status" value="1"/>
</dbReference>
<dbReference type="InterPro" id="IPR028362">
    <property type="entry name" value="AlgI"/>
</dbReference>
<reference evidence="9 10" key="2">
    <citation type="submission" date="2017-10" db="EMBL/GenBank/DDBJ databases">
        <authorList>
            <person name="Banno H."/>
            <person name="Chua N.-H."/>
        </authorList>
    </citation>
    <scope>NUCLEOTIDE SEQUENCE [LARGE SCALE GENOMIC DNA]</scope>
    <source>
        <strain evidence="9 10">JK626</strain>
    </source>
</reference>
<name>A0A2G3DTS6_9FIRM</name>
<dbReference type="PANTHER" id="PTHR13285">
    <property type="entry name" value="ACYLTRANSFERASE"/>
    <property type="match status" value="1"/>
</dbReference>
<evidence type="ECO:0000313" key="9">
    <source>
        <dbReference type="EMBL" id="PHU34384.1"/>
    </source>
</evidence>
<keyword evidence="5 8" id="KW-1133">Transmembrane helix</keyword>